<dbReference type="EMBL" id="FOZP01000005">
    <property type="protein sequence ID" value="SFS58600.1"/>
    <property type="molecule type" value="Genomic_DNA"/>
</dbReference>
<reference evidence="2" key="1">
    <citation type="submission" date="2016-10" db="EMBL/GenBank/DDBJ databases">
        <authorList>
            <person name="Varghese N."/>
            <person name="Submissions S."/>
        </authorList>
    </citation>
    <scope>NUCLEOTIDE SEQUENCE [LARGE SCALE GENOMIC DNA]</scope>
    <source>
        <strain evidence="2">DSM 24450</strain>
    </source>
</reference>
<dbReference type="RefSeq" id="WP_090225719.1">
    <property type="nucleotide sequence ID" value="NZ_FOZP01000005.1"/>
</dbReference>
<dbReference type="OrthoDB" id="1450611at2"/>
<dbReference type="Proteomes" id="UP000199312">
    <property type="component" value="Unassembled WGS sequence"/>
</dbReference>
<keyword evidence="2" id="KW-1185">Reference proteome</keyword>
<sequence length="70" mass="8414">MNSPELKNKIIERILEIDDINMLKSIEILFNTSDKNIAKFLNFVFEKAQEDQLKETEDFTDYIKEWVKNM</sequence>
<evidence type="ECO:0000313" key="1">
    <source>
        <dbReference type="EMBL" id="SFS58600.1"/>
    </source>
</evidence>
<dbReference type="STRING" id="593133.SAMN04488006_2069"/>
<dbReference type="AlphaFoldDB" id="A0A1I6R1V4"/>
<name>A0A1I6R1V4_9FLAO</name>
<protein>
    <submittedName>
        <fullName evidence="1">Uncharacterized protein</fullName>
    </submittedName>
</protein>
<gene>
    <name evidence="1" type="ORF">SAMN04488006_2069</name>
</gene>
<proteinExistence type="predicted"/>
<organism evidence="1 2">
    <name type="scientific">Lutibacter maritimus</name>
    <dbReference type="NCBI Taxonomy" id="593133"/>
    <lineage>
        <taxon>Bacteria</taxon>
        <taxon>Pseudomonadati</taxon>
        <taxon>Bacteroidota</taxon>
        <taxon>Flavobacteriia</taxon>
        <taxon>Flavobacteriales</taxon>
        <taxon>Flavobacteriaceae</taxon>
        <taxon>Lutibacter</taxon>
    </lineage>
</organism>
<accession>A0A1I6R1V4</accession>
<evidence type="ECO:0000313" key="2">
    <source>
        <dbReference type="Proteomes" id="UP000199312"/>
    </source>
</evidence>